<dbReference type="GO" id="GO:0003700">
    <property type="term" value="F:DNA-binding transcription factor activity"/>
    <property type="evidence" value="ECO:0007669"/>
    <property type="project" value="InterPro"/>
</dbReference>
<keyword evidence="2" id="KW-0238">DNA-binding</keyword>
<dbReference type="GO" id="GO:0003677">
    <property type="term" value="F:DNA binding"/>
    <property type="evidence" value="ECO:0007669"/>
    <property type="project" value="UniProtKB-KW"/>
</dbReference>
<evidence type="ECO:0000313" key="6">
    <source>
        <dbReference type="Proteomes" id="UP001163096"/>
    </source>
</evidence>
<dbReference type="KEGG" id="mou:OU421_05270"/>
<dbReference type="InterPro" id="IPR036390">
    <property type="entry name" value="WH_DNA-bd_sf"/>
</dbReference>
<name>A0A9X9S5T4_METOG</name>
<reference evidence="5" key="1">
    <citation type="submission" date="2022-11" db="EMBL/GenBank/DDBJ databases">
        <title>Complete genome sequence of Methanogenium organophilum DSM 3596.</title>
        <authorList>
            <person name="Chen S.-C."/>
            <person name="Lai S.-J."/>
            <person name="You Y.-T."/>
        </authorList>
    </citation>
    <scope>NUCLEOTIDE SEQUENCE</scope>
    <source>
        <strain evidence="5">DSM 3596</strain>
    </source>
</reference>
<dbReference type="Pfam" id="PF01022">
    <property type="entry name" value="HTH_5"/>
    <property type="match status" value="1"/>
</dbReference>
<evidence type="ECO:0000256" key="2">
    <source>
        <dbReference type="ARBA" id="ARBA00023125"/>
    </source>
</evidence>
<gene>
    <name evidence="5" type="ORF">OU421_05270</name>
</gene>
<dbReference type="AlphaFoldDB" id="A0A9X9S5T4"/>
<dbReference type="CDD" id="cd00090">
    <property type="entry name" value="HTH_ARSR"/>
    <property type="match status" value="1"/>
</dbReference>
<dbReference type="SMART" id="SM00418">
    <property type="entry name" value="HTH_ARSR"/>
    <property type="match status" value="1"/>
</dbReference>
<dbReference type="NCBIfam" id="NF033788">
    <property type="entry name" value="HTH_metalloreg"/>
    <property type="match status" value="1"/>
</dbReference>
<keyword evidence="1" id="KW-0805">Transcription regulation</keyword>
<feature type="domain" description="HTH arsR-type" evidence="4">
    <location>
        <begin position="23"/>
        <end position="112"/>
    </location>
</feature>
<dbReference type="RefSeq" id="WP_268187561.1">
    <property type="nucleotide sequence ID" value="NZ_CP113361.1"/>
</dbReference>
<dbReference type="PROSITE" id="PS50987">
    <property type="entry name" value="HTH_ARSR_2"/>
    <property type="match status" value="1"/>
</dbReference>
<dbReference type="PRINTS" id="PR00778">
    <property type="entry name" value="HTHARSR"/>
</dbReference>
<dbReference type="PANTHER" id="PTHR33154">
    <property type="entry name" value="TRANSCRIPTIONAL REGULATOR, ARSR FAMILY"/>
    <property type="match status" value="1"/>
</dbReference>
<dbReference type="GeneID" id="76834490"/>
<keyword evidence="3" id="KW-0804">Transcription</keyword>
<dbReference type="Gene3D" id="1.10.10.10">
    <property type="entry name" value="Winged helix-like DNA-binding domain superfamily/Winged helix DNA-binding domain"/>
    <property type="match status" value="1"/>
</dbReference>
<dbReference type="InterPro" id="IPR011991">
    <property type="entry name" value="ArsR-like_HTH"/>
</dbReference>
<evidence type="ECO:0000256" key="3">
    <source>
        <dbReference type="ARBA" id="ARBA00023163"/>
    </source>
</evidence>
<organism evidence="5 6">
    <name type="scientific">Methanogenium organophilum</name>
    <dbReference type="NCBI Taxonomy" id="2199"/>
    <lineage>
        <taxon>Archaea</taxon>
        <taxon>Methanobacteriati</taxon>
        <taxon>Methanobacteriota</taxon>
        <taxon>Stenosarchaea group</taxon>
        <taxon>Methanomicrobia</taxon>
        <taxon>Methanomicrobiales</taxon>
        <taxon>Methanomicrobiaceae</taxon>
        <taxon>Methanogenium</taxon>
    </lineage>
</organism>
<dbReference type="InterPro" id="IPR036388">
    <property type="entry name" value="WH-like_DNA-bd_sf"/>
</dbReference>
<proteinExistence type="predicted"/>
<keyword evidence="6" id="KW-1185">Reference proteome</keyword>
<evidence type="ECO:0000313" key="5">
    <source>
        <dbReference type="EMBL" id="WAI02283.1"/>
    </source>
</evidence>
<evidence type="ECO:0000256" key="1">
    <source>
        <dbReference type="ARBA" id="ARBA00023015"/>
    </source>
</evidence>
<dbReference type="Proteomes" id="UP001163096">
    <property type="component" value="Chromosome"/>
</dbReference>
<dbReference type="PANTHER" id="PTHR33154:SF18">
    <property type="entry name" value="ARSENICAL RESISTANCE OPERON REPRESSOR"/>
    <property type="match status" value="1"/>
</dbReference>
<sequence length="112" mass="12139">MPEEVAAALIACGGVRAMEERLPTEEQLVRLCAVHRACADPVRLKIISLLFPQPLCVCVIKEVIGIADSKLSYHLNVLKKAGLIVGESQGNWIIYSLTDAGLTCIGCMFVSR</sequence>
<evidence type="ECO:0000259" key="4">
    <source>
        <dbReference type="PROSITE" id="PS50987"/>
    </source>
</evidence>
<dbReference type="SUPFAM" id="SSF46785">
    <property type="entry name" value="Winged helix' DNA-binding domain"/>
    <property type="match status" value="1"/>
</dbReference>
<dbReference type="InterPro" id="IPR051081">
    <property type="entry name" value="HTH_MetalResp_TranReg"/>
</dbReference>
<accession>A0A9X9S5T4</accession>
<dbReference type="EMBL" id="CP113361">
    <property type="protein sequence ID" value="WAI02283.1"/>
    <property type="molecule type" value="Genomic_DNA"/>
</dbReference>
<protein>
    <submittedName>
        <fullName evidence="5">Metalloregulator ArsR/SmtB family transcription factor</fullName>
    </submittedName>
</protein>
<dbReference type="InterPro" id="IPR001845">
    <property type="entry name" value="HTH_ArsR_DNA-bd_dom"/>
</dbReference>